<feature type="region of interest" description="Disordered" evidence="12">
    <location>
        <begin position="1001"/>
        <end position="1022"/>
    </location>
</feature>
<dbReference type="Pfam" id="PF21634">
    <property type="entry name" value="MOV-10_beta-barrel"/>
    <property type="match status" value="1"/>
</dbReference>
<evidence type="ECO:0000256" key="10">
    <source>
        <dbReference type="ARBA" id="ARBA00023158"/>
    </source>
</evidence>
<dbReference type="InterPro" id="IPR041677">
    <property type="entry name" value="DNA2/NAM7_AAA_11"/>
</dbReference>
<comment type="subcellular location">
    <subcellularLocation>
        <location evidence="1">Cytoplasm</location>
        <location evidence="1">Cytoplasmic ribonucleoprotein granule</location>
    </subcellularLocation>
</comment>
<dbReference type="InterPro" id="IPR013087">
    <property type="entry name" value="Znf_C2H2_type"/>
</dbReference>
<dbReference type="OrthoDB" id="6513042at2759"/>
<accession>A0A2R6RII2</accession>
<dbReference type="PANTHER" id="PTHR45418:SF1">
    <property type="entry name" value="CANCER_TESTIS ANTIGEN 55"/>
    <property type="match status" value="1"/>
</dbReference>
<feature type="domain" description="C2H2-type" evidence="13">
    <location>
        <begin position="81"/>
        <end position="103"/>
    </location>
</feature>
<dbReference type="CDD" id="cd18808">
    <property type="entry name" value="SF1_C_Upf1"/>
    <property type="match status" value="1"/>
</dbReference>
<dbReference type="PROSITE" id="PS00028">
    <property type="entry name" value="ZINC_FINGER_C2H2_1"/>
    <property type="match status" value="1"/>
</dbReference>
<dbReference type="GO" id="GO:0036464">
    <property type="term" value="C:cytoplasmic ribonucleoprotein granule"/>
    <property type="evidence" value="ECO:0007669"/>
    <property type="project" value="UniProtKB-SubCell"/>
</dbReference>
<dbReference type="Pfam" id="PF13086">
    <property type="entry name" value="AAA_11"/>
    <property type="match status" value="2"/>
</dbReference>
<dbReference type="Pfam" id="PF13087">
    <property type="entry name" value="AAA_12"/>
    <property type="match status" value="1"/>
</dbReference>
<keyword evidence="7" id="KW-0347">Helicase</keyword>
<evidence type="ECO:0000256" key="6">
    <source>
        <dbReference type="ARBA" id="ARBA00022801"/>
    </source>
</evidence>
<feature type="compositionally biased region" description="Basic and acidic residues" evidence="12">
    <location>
        <begin position="1012"/>
        <end position="1022"/>
    </location>
</feature>
<dbReference type="GO" id="GO:0032574">
    <property type="term" value="F:5'-3' RNA helicase activity"/>
    <property type="evidence" value="ECO:0007669"/>
    <property type="project" value="InterPro"/>
</dbReference>
<dbReference type="GO" id="GO:0031047">
    <property type="term" value="P:regulatory ncRNA-mediated gene silencing"/>
    <property type="evidence" value="ECO:0007669"/>
    <property type="project" value="UniProtKB-KW"/>
</dbReference>
<reference evidence="14 15" key="1">
    <citation type="submission" date="2018-02" db="EMBL/GenBank/DDBJ databases">
        <title>Genome sequence of the basidiomycete white-rot fungus Phlebia centrifuga.</title>
        <authorList>
            <person name="Granchi Z."/>
            <person name="Peng M."/>
            <person name="de Vries R.P."/>
            <person name="Hilden K."/>
            <person name="Makela M.R."/>
            <person name="Grigoriev I."/>
            <person name="Riley R."/>
        </authorList>
    </citation>
    <scope>NUCLEOTIDE SEQUENCE [LARGE SCALE GENOMIC DNA]</scope>
    <source>
        <strain evidence="14 15">FBCC195</strain>
    </source>
</reference>
<keyword evidence="8" id="KW-0067">ATP-binding</keyword>
<dbReference type="EMBL" id="MLYV02000251">
    <property type="protein sequence ID" value="PSS29830.1"/>
    <property type="molecule type" value="Genomic_DNA"/>
</dbReference>
<evidence type="ECO:0000313" key="15">
    <source>
        <dbReference type="Proteomes" id="UP000186601"/>
    </source>
</evidence>
<keyword evidence="10" id="KW-0943">RNA-mediated gene silencing</keyword>
<evidence type="ECO:0000256" key="11">
    <source>
        <dbReference type="ARBA" id="ARBA00047984"/>
    </source>
</evidence>
<dbReference type="FunFam" id="3.40.50.300:FF:000608">
    <property type="entry name" value="Mov10 RISC complex RNA helicase"/>
    <property type="match status" value="1"/>
</dbReference>
<evidence type="ECO:0000256" key="4">
    <source>
        <dbReference type="ARBA" id="ARBA00022490"/>
    </source>
</evidence>
<dbReference type="EC" id="3.6.4.13" evidence="3"/>
<keyword evidence="4" id="KW-0963">Cytoplasm</keyword>
<organism evidence="14 15">
    <name type="scientific">Hermanssonia centrifuga</name>
    <dbReference type="NCBI Taxonomy" id="98765"/>
    <lineage>
        <taxon>Eukaryota</taxon>
        <taxon>Fungi</taxon>
        <taxon>Dikarya</taxon>
        <taxon>Basidiomycota</taxon>
        <taxon>Agaricomycotina</taxon>
        <taxon>Agaricomycetes</taxon>
        <taxon>Polyporales</taxon>
        <taxon>Meruliaceae</taxon>
        <taxon>Hermanssonia</taxon>
    </lineage>
</organism>
<evidence type="ECO:0000256" key="1">
    <source>
        <dbReference type="ARBA" id="ARBA00004331"/>
    </source>
</evidence>
<dbReference type="InterPro" id="IPR027417">
    <property type="entry name" value="P-loop_NTPase"/>
</dbReference>
<dbReference type="Proteomes" id="UP000186601">
    <property type="component" value="Unassembled WGS sequence"/>
</dbReference>
<feature type="region of interest" description="Disordered" evidence="12">
    <location>
        <begin position="152"/>
        <end position="171"/>
    </location>
</feature>
<evidence type="ECO:0000256" key="7">
    <source>
        <dbReference type="ARBA" id="ARBA00022806"/>
    </source>
</evidence>
<keyword evidence="5" id="KW-0547">Nucleotide-binding</keyword>
<dbReference type="InterPro" id="IPR026122">
    <property type="entry name" value="MOV-10/SDE3_DEXXQ/H-box"/>
</dbReference>
<dbReference type="GO" id="GO:0016787">
    <property type="term" value="F:hydrolase activity"/>
    <property type="evidence" value="ECO:0007669"/>
    <property type="project" value="UniProtKB-KW"/>
</dbReference>
<protein>
    <recommendedName>
        <fullName evidence="3">RNA helicase</fullName>
        <ecNumber evidence="3">3.6.4.13</ecNumber>
    </recommendedName>
</protein>
<comment type="similarity">
    <text evidence="2">Belongs to the DNA2/NAM7 helicase family. SDE3 subfamily.</text>
</comment>
<dbReference type="InterPro" id="IPR041679">
    <property type="entry name" value="DNA2/NAM7-like_C"/>
</dbReference>
<gene>
    <name evidence="14" type="ORF">PHLCEN_2v2671</name>
</gene>
<evidence type="ECO:0000256" key="8">
    <source>
        <dbReference type="ARBA" id="ARBA00022840"/>
    </source>
</evidence>
<keyword evidence="9" id="KW-0694">RNA-binding</keyword>
<dbReference type="STRING" id="98765.A0A2R6RII2"/>
<evidence type="ECO:0000313" key="14">
    <source>
        <dbReference type="EMBL" id="PSS29830.1"/>
    </source>
</evidence>
<proteinExistence type="inferred from homology"/>
<dbReference type="AlphaFoldDB" id="A0A2R6RII2"/>
<dbReference type="SUPFAM" id="SSF52540">
    <property type="entry name" value="P-loop containing nucleoside triphosphate hydrolases"/>
    <property type="match status" value="1"/>
</dbReference>
<evidence type="ECO:0000256" key="5">
    <source>
        <dbReference type="ARBA" id="ARBA00022741"/>
    </source>
</evidence>
<evidence type="ECO:0000256" key="12">
    <source>
        <dbReference type="SAM" id="MobiDB-lite"/>
    </source>
</evidence>
<dbReference type="InterPro" id="IPR049080">
    <property type="entry name" value="MOV-10-like_beta-barrel"/>
</dbReference>
<dbReference type="GO" id="GO:0005524">
    <property type="term" value="F:ATP binding"/>
    <property type="evidence" value="ECO:0007669"/>
    <property type="project" value="UniProtKB-KW"/>
</dbReference>
<evidence type="ECO:0000256" key="2">
    <source>
        <dbReference type="ARBA" id="ARBA00005601"/>
    </source>
</evidence>
<feature type="compositionally biased region" description="Basic and acidic residues" evidence="12">
    <location>
        <begin position="153"/>
        <end position="171"/>
    </location>
</feature>
<evidence type="ECO:0000256" key="3">
    <source>
        <dbReference type="ARBA" id="ARBA00012552"/>
    </source>
</evidence>
<dbReference type="Gene3D" id="3.40.50.300">
    <property type="entry name" value="P-loop containing nucleotide triphosphate hydrolases"/>
    <property type="match status" value="2"/>
</dbReference>
<dbReference type="GO" id="GO:0003723">
    <property type="term" value="F:RNA binding"/>
    <property type="evidence" value="ECO:0007669"/>
    <property type="project" value="UniProtKB-KW"/>
</dbReference>
<keyword evidence="6" id="KW-0378">Hydrolase</keyword>
<dbReference type="InterPro" id="IPR047187">
    <property type="entry name" value="SF1_C_Upf1"/>
</dbReference>
<comment type="caution">
    <text evidence="14">The sequence shown here is derived from an EMBL/GenBank/DDBJ whole genome shotgun (WGS) entry which is preliminary data.</text>
</comment>
<name>A0A2R6RII2_9APHY</name>
<evidence type="ECO:0000256" key="9">
    <source>
        <dbReference type="ARBA" id="ARBA00022884"/>
    </source>
</evidence>
<evidence type="ECO:0000259" key="13">
    <source>
        <dbReference type="PROSITE" id="PS00028"/>
    </source>
</evidence>
<dbReference type="Pfam" id="PF12874">
    <property type="entry name" value="zf-met"/>
    <property type="match status" value="1"/>
</dbReference>
<comment type="catalytic activity">
    <reaction evidence="11">
        <text>ATP + H2O = ADP + phosphate + H(+)</text>
        <dbReference type="Rhea" id="RHEA:13065"/>
        <dbReference type="ChEBI" id="CHEBI:15377"/>
        <dbReference type="ChEBI" id="CHEBI:15378"/>
        <dbReference type="ChEBI" id="CHEBI:30616"/>
        <dbReference type="ChEBI" id="CHEBI:43474"/>
        <dbReference type="ChEBI" id="CHEBI:456216"/>
        <dbReference type="EC" id="3.6.4.13"/>
    </reaction>
</comment>
<keyword evidence="15" id="KW-1185">Reference proteome</keyword>
<dbReference type="PANTHER" id="PTHR45418">
    <property type="entry name" value="CANCER/TESTIS ANTIGEN 55"/>
    <property type="match status" value="1"/>
</dbReference>
<dbReference type="CDD" id="cd18038">
    <property type="entry name" value="DEXXQc_Helz-like"/>
    <property type="match status" value="1"/>
</dbReference>
<sequence>MPLIFCPNIVATGTCGVPDCRGYHAIRKCSCGVVTKLPDYQAHLRGRRHKENLIHLQQPSEPQSSTVDLASQRASNTSARCDVCLINFNNQSAFETHIRTQAHRNAVTRSSERALVPRNPEVRGQPAAPGYLLCNICNRDVHLDVWISHTARHTSDQQRDEIDAAVDESGKDKNGVSVSYKDGVDFGIIDPAEALRKDVLRTADVVISRAEDAVPVGLYSYCLSSSPRGDNYGTKFSATLLGNGKVIRPEAPRIVSVTFHPSFGGRYEDTLELTFRDLSNKQQFVITRRIYAIVGSQEDYDRLKPKSAFVKPKPAIYEQPKRIIRVFRPPTWSYTKWVVELPEFKAPQDLIDAAFGPRRRTSVNPYMPKFSVLSYGRFFQVLLWIEEEQMRLNVAGLSEGRPSVIVGDLILVRHVGDATGTWYEGCVHGITGISVLIRCNDKFRALRGTMVDVKFVLNRLPDRRMHQAVVAPFNPPRLLLPDNRHLTNGVHLPRALEVASISLVDRSLAQNSEQMQTIVAIANRPPGSVPFIVFGPPGTGKTVTIVEAIRQLIIRDPKATILACAPTNSAADLIASRLVSNLNRNELFRLNSYARPFKALMLSLRDYSLYNDNDVFAIPPLARLLSFRVIVTTCISAGIPHGIGVRRGHFTHIFIDEAGQATEPMSMVPIKTIADDFTNVILAGDMKQLNPIVYSPLARDLGLKRSYMERLMDLPLYDETTGKGLTYGSHDFPVMMYLHFDRVVKLVKHFRSHPDILRFPNQQFYNDELQPCADGAITHSLLKYERLPNKKFPLIFHGIVGKDTREASSPSFFNVDEVTVVKDYALSLLEDRKLRVTTLDIGIIAPYHAQCVKILTALGPKLKGIKVGSVEEFQGQERRIIIISTVRSSSDFITYDMKRTLGFVANPRRFNVAITRAQALLIVVGNPLTLGLDPMWRSWLNYVHQKGGWRGKELNWDPLEPLESEGYDRRTRDKAQAEAAEMMQRIRSHVLENLEPWAFGDDDTIEANGESNAREFQGREAD</sequence>